<dbReference type="RefSeq" id="WP_013142811.1">
    <property type="nucleotide sequence ID" value="NC_014205.1"/>
</dbReference>
<name>D7DBR6_STAHD</name>
<dbReference type="GeneID" id="9233771"/>
<evidence type="ECO:0000313" key="1">
    <source>
        <dbReference type="EMBL" id="ADI31613.1"/>
    </source>
</evidence>
<keyword evidence="2" id="KW-1185">Reference proteome</keyword>
<gene>
    <name evidence="1" type="ordered locus">Shell_0482</name>
</gene>
<dbReference type="STRING" id="591019.Shell_0482"/>
<protein>
    <submittedName>
        <fullName evidence="1">Uncharacterized protein</fullName>
    </submittedName>
</protein>
<evidence type="ECO:0000313" key="2">
    <source>
        <dbReference type="Proteomes" id="UP000002573"/>
    </source>
</evidence>
<dbReference type="Proteomes" id="UP000002573">
    <property type="component" value="Chromosome"/>
</dbReference>
<organism evidence="1 2">
    <name type="scientific">Staphylothermus hellenicus (strain DSM 12710 / JCM 10830 / BK20S6-10-b1 / P8)</name>
    <dbReference type="NCBI Taxonomy" id="591019"/>
    <lineage>
        <taxon>Archaea</taxon>
        <taxon>Thermoproteota</taxon>
        <taxon>Thermoprotei</taxon>
        <taxon>Desulfurococcales</taxon>
        <taxon>Desulfurococcaceae</taxon>
        <taxon>Staphylothermus</taxon>
    </lineage>
</organism>
<proteinExistence type="predicted"/>
<reference evidence="1 2" key="2">
    <citation type="journal article" date="2011" name="Stand. Genomic Sci.">
        <title>Complete genome sequence of Staphylothermus hellenicus P8.</title>
        <authorList>
            <person name="Anderson I."/>
            <person name="Wirth R."/>
            <person name="Lucas S."/>
            <person name="Copeland A."/>
            <person name="Lapidus A."/>
            <person name="Cheng J.F."/>
            <person name="Goodwin L."/>
            <person name="Pitluck S."/>
            <person name="Davenport K."/>
            <person name="Detter J.C."/>
            <person name="Han C."/>
            <person name="Tapia R."/>
            <person name="Land M."/>
            <person name="Hauser L."/>
            <person name="Pati A."/>
            <person name="Mikhailova N."/>
            <person name="Woyke T."/>
            <person name="Klenk H.P."/>
            <person name="Kyrpides N."/>
            <person name="Ivanova N."/>
        </authorList>
    </citation>
    <scope>NUCLEOTIDE SEQUENCE [LARGE SCALE GENOMIC DNA]</scope>
    <source>
        <strain evidence="2">DSM 12710 / JCM 10830 / BK20S6-10-b1 / P8</strain>
    </source>
</reference>
<dbReference type="HOGENOM" id="CLU_2695929_0_0_2"/>
<dbReference type="AlphaFoldDB" id="D7DBR6"/>
<dbReference type="KEGG" id="shc:Shell_0482"/>
<sequence length="73" mass="8324">MDEAVCDGLAASLLVKKYFTEVLGVENRDFEIKKVSYENGKFIIECCVHGGIYDSHYRAIVDENCRLIKVHKV</sequence>
<dbReference type="EMBL" id="CP002051">
    <property type="protein sequence ID" value="ADI31613.1"/>
    <property type="molecule type" value="Genomic_DNA"/>
</dbReference>
<accession>D7DBR6</accession>
<reference evidence="2" key="1">
    <citation type="submission" date="2010-05" db="EMBL/GenBank/DDBJ databases">
        <title>Complete sequence of Staphylothermus hellenicus DSM 12710.</title>
        <authorList>
            <consortium name="US DOE Joint Genome Institute"/>
            <person name="Lucas S."/>
            <person name="Copeland A."/>
            <person name="Lapidus A."/>
            <person name="Cheng J.-F."/>
            <person name="Bruce D."/>
            <person name="Goodwin L."/>
            <person name="Pitluck S."/>
            <person name="Davenport K."/>
            <person name="Detter J.C."/>
            <person name="Han C."/>
            <person name="Tapia R."/>
            <person name="Larimer F."/>
            <person name="Land M."/>
            <person name="Hauser L."/>
            <person name="Kyrpides N."/>
            <person name="Mikhailova N."/>
            <person name="Anderson I.J."/>
            <person name="Woyke T."/>
        </authorList>
    </citation>
    <scope>NUCLEOTIDE SEQUENCE [LARGE SCALE GENOMIC DNA]</scope>
    <source>
        <strain evidence="2">DSM 12710 / JCM 10830 / BK20S6-10-b1 / P8</strain>
    </source>
</reference>